<dbReference type="EC" id="2.1.1.85" evidence="4"/>
<protein>
    <recommendedName>
        <fullName evidence="4">protein-histidine N-methyltransferase</fullName>
        <ecNumber evidence="4">2.1.1.85</ecNumber>
    </recommendedName>
</protein>
<accession>A0A3P7YI66</accession>
<keyword evidence="1 4" id="KW-0489">Methyltransferase</keyword>
<comment type="similarity">
    <text evidence="4">Belongs to the class V-like SAM-binding methyltransferase superfamily. SETD3 actin-histidine methyltransferase family.</text>
</comment>
<dbReference type="InterPro" id="IPR036464">
    <property type="entry name" value="Rubisco_LSMT_subst-bd_sf"/>
</dbReference>
<evidence type="ECO:0000313" key="5">
    <source>
        <dbReference type="EMBL" id="VDO87081.1"/>
    </source>
</evidence>
<dbReference type="PANTHER" id="PTHR13271">
    <property type="entry name" value="UNCHARACTERIZED PUTATIVE METHYLTRANSFERASE"/>
    <property type="match status" value="1"/>
</dbReference>
<dbReference type="SUPFAM" id="SSF82199">
    <property type="entry name" value="SET domain"/>
    <property type="match status" value="1"/>
</dbReference>
<dbReference type="PANTHER" id="PTHR13271:SF47">
    <property type="entry name" value="ACTIN-HISTIDINE N-METHYLTRANSFERASE"/>
    <property type="match status" value="1"/>
</dbReference>
<evidence type="ECO:0000313" key="6">
    <source>
        <dbReference type="Proteomes" id="UP000050761"/>
    </source>
</evidence>
<organism evidence="5">
    <name type="scientific">Heligmosomoides polygyrus</name>
    <name type="common">Parasitic roundworm</name>
    <dbReference type="NCBI Taxonomy" id="6339"/>
    <lineage>
        <taxon>Eukaryota</taxon>
        <taxon>Metazoa</taxon>
        <taxon>Ecdysozoa</taxon>
        <taxon>Nematoda</taxon>
        <taxon>Chromadorea</taxon>
        <taxon>Rhabditida</taxon>
        <taxon>Rhabditina</taxon>
        <taxon>Rhabditomorpha</taxon>
        <taxon>Strongyloidea</taxon>
        <taxon>Heligmosomidae</taxon>
        <taxon>Heligmosomoides</taxon>
    </lineage>
</organism>
<keyword evidence="3 4" id="KW-0949">S-adenosyl-L-methionine</keyword>
<reference evidence="7" key="2">
    <citation type="submission" date="2019-09" db="UniProtKB">
        <authorList>
            <consortium name="WormBaseParasite"/>
        </authorList>
    </citation>
    <scope>IDENTIFICATION</scope>
</reference>
<keyword evidence="2 4" id="KW-0808">Transferase</keyword>
<proteinExistence type="inferred from homology"/>
<dbReference type="Gene3D" id="3.90.1410.10">
    <property type="entry name" value="set domain protein methyltransferase, domain 1"/>
    <property type="match status" value="1"/>
</dbReference>
<dbReference type="GO" id="GO:0032259">
    <property type="term" value="P:methylation"/>
    <property type="evidence" value="ECO:0007669"/>
    <property type="project" value="UniProtKB-KW"/>
</dbReference>
<evidence type="ECO:0000313" key="7">
    <source>
        <dbReference type="WBParaSite" id="HPBE_0001099901-mRNA-1"/>
    </source>
</evidence>
<dbReference type="GO" id="GO:0016279">
    <property type="term" value="F:protein-lysine N-methyltransferase activity"/>
    <property type="evidence" value="ECO:0007669"/>
    <property type="project" value="TreeGrafter"/>
</dbReference>
<dbReference type="InterPro" id="IPR046341">
    <property type="entry name" value="SET_dom_sf"/>
</dbReference>
<dbReference type="OrthoDB" id="441812at2759"/>
<evidence type="ECO:0000256" key="4">
    <source>
        <dbReference type="PROSITE-ProRule" id="PRU00898"/>
    </source>
</evidence>
<dbReference type="AlphaFoldDB" id="A0A3P7YI66"/>
<reference evidence="5 6" key="1">
    <citation type="submission" date="2018-11" db="EMBL/GenBank/DDBJ databases">
        <authorList>
            <consortium name="Pathogen Informatics"/>
        </authorList>
    </citation>
    <scope>NUCLEOTIDE SEQUENCE [LARGE SCALE GENOMIC DNA]</scope>
</reference>
<dbReference type="InterPro" id="IPR025785">
    <property type="entry name" value="SETD3"/>
</dbReference>
<sequence length="425" mass="47828">MGISATETKELRGEFLQAAADLFEKVLSKPPTPNVQELWKEHQQIRKTLDDISSKQSRIDDTDARLARTRSKDDIAAFMAWADQIGIKRYGVTVSECDDVSGLGLLAQKAIPERSRCLTVPRHAMISVDLARKSAILKKVFESEVIVQNMANVGLALFICAQRVKTDSKWSAYLNVLPTSYTTPLFYTEEELQRERAMVQPPLLYNSPFTVDNFTFSLYRWSVGTVTTRINLIPSETARAANGAAKMVIATKNVASGDWVSMFYGRRSCADHLLHNGFVPAGGNPFDSYRLKISLGRADKHFTEKQKLFAEMGFSDTSNVYLYDIGVGPKPFHPSMEQFARIYVSDKPELATSDPKTVAKAVDFLKNRFALLERSYGTVAEGKTLNEKNIARLKNAEIAILKNARIYCEKWEKRLFEVVDKVKKN</sequence>
<dbReference type="WBParaSite" id="HPBE_0001099901-mRNA-1">
    <property type="protein sequence ID" value="HPBE_0001099901-mRNA-1"/>
    <property type="gene ID" value="HPBE_0001099901"/>
</dbReference>
<evidence type="ECO:0000256" key="2">
    <source>
        <dbReference type="ARBA" id="ARBA00022679"/>
    </source>
</evidence>
<dbReference type="PROSITE" id="PS51565">
    <property type="entry name" value="SAM_MT85_SETD3"/>
    <property type="match status" value="1"/>
</dbReference>
<comment type="catalytic activity">
    <reaction evidence="4">
        <text>L-histidyl-[protein] + S-adenosyl-L-methionine = N(tele)-methyl-L-histidyl-[protein] + S-adenosyl-L-homocysteine + H(+)</text>
        <dbReference type="Rhea" id="RHEA:19369"/>
        <dbReference type="Rhea" id="RHEA-COMP:9745"/>
        <dbReference type="Rhea" id="RHEA-COMP:11600"/>
        <dbReference type="ChEBI" id="CHEBI:15378"/>
        <dbReference type="ChEBI" id="CHEBI:16367"/>
        <dbReference type="ChEBI" id="CHEBI:29979"/>
        <dbReference type="ChEBI" id="CHEBI:57856"/>
        <dbReference type="ChEBI" id="CHEBI:59789"/>
        <dbReference type="EC" id="2.1.1.85"/>
    </reaction>
</comment>
<dbReference type="GO" id="GO:0018064">
    <property type="term" value="F:protein-L-histidine N-tele-methyltransferase activity"/>
    <property type="evidence" value="ECO:0007669"/>
    <property type="project" value="UniProtKB-EC"/>
</dbReference>
<dbReference type="InterPro" id="IPR050600">
    <property type="entry name" value="SETD3_SETD6_MTase"/>
</dbReference>
<evidence type="ECO:0000256" key="1">
    <source>
        <dbReference type="ARBA" id="ARBA00022603"/>
    </source>
</evidence>
<dbReference type="Proteomes" id="UP000050761">
    <property type="component" value="Unassembled WGS sequence"/>
</dbReference>
<dbReference type="Gene3D" id="3.90.1420.10">
    <property type="entry name" value="Rubisco LSMT, substrate-binding domain"/>
    <property type="match status" value="1"/>
</dbReference>
<gene>
    <name evidence="5" type="ORF">HPBE_LOCUS11000</name>
</gene>
<dbReference type="SUPFAM" id="SSF81822">
    <property type="entry name" value="RuBisCo LSMT C-terminal, substrate-binding domain"/>
    <property type="match status" value="1"/>
</dbReference>
<keyword evidence="6" id="KW-1185">Reference proteome</keyword>
<evidence type="ECO:0000256" key="3">
    <source>
        <dbReference type="ARBA" id="ARBA00022691"/>
    </source>
</evidence>
<name>A0A3P7YI66_HELPZ</name>
<dbReference type="EMBL" id="UZAH01026948">
    <property type="protein sequence ID" value="VDO87081.1"/>
    <property type="molecule type" value="Genomic_DNA"/>
</dbReference>